<name>A0AAV7QXC6_PLEWA</name>
<evidence type="ECO:0000313" key="1">
    <source>
        <dbReference type="EMBL" id="KAJ1143068.1"/>
    </source>
</evidence>
<proteinExistence type="predicted"/>
<comment type="caution">
    <text evidence="1">The sequence shown here is derived from an EMBL/GenBank/DDBJ whole genome shotgun (WGS) entry which is preliminary data.</text>
</comment>
<organism evidence="1 2">
    <name type="scientific">Pleurodeles waltl</name>
    <name type="common">Iberian ribbed newt</name>
    <dbReference type="NCBI Taxonomy" id="8319"/>
    <lineage>
        <taxon>Eukaryota</taxon>
        <taxon>Metazoa</taxon>
        <taxon>Chordata</taxon>
        <taxon>Craniata</taxon>
        <taxon>Vertebrata</taxon>
        <taxon>Euteleostomi</taxon>
        <taxon>Amphibia</taxon>
        <taxon>Batrachia</taxon>
        <taxon>Caudata</taxon>
        <taxon>Salamandroidea</taxon>
        <taxon>Salamandridae</taxon>
        <taxon>Pleurodelinae</taxon>
        <taxon>Pleurodeles</taxon>
    </lineage>
</organism>
<accession>A0AAV7QXC6</accession>
<dbReference type="EMBL" id="JANPWB010000010">
    <property type="protein sequence ID" value="KAJ1143068.1"/>
    <property type="molecule type" value="Genomic_DNA"/>
</dbReference>
<gene>
    <name evidence="1" type="ORF">NDU88_009380</name>
</gene>
<evidence type="ECO:0000313" key="2">
    <source>
        <dbReference type="Proteomes" id="UP001066276"/>
    </source>
</evidence>
<reference evidence="1" key="1">
    <citation type="journal article" date="2022" name="bioRxiv">
        <title>Sequencing and chromosome-scale assembly of the giantPleurodeles waltlgenome.</title>
        <authorList>
            <person name="Brown T."/>
            <person name="Elewa A."/>
            <person name="Iarovenko S."/>
            <person name="Subramanian E."/>
            <person name="Araus A.J."/>
            <person name="Petzold A."/>
            <person name="Susuki M."/>
            <person name="Suzuki K.-i.T."/>
            <person name="Hayashi T."/>
            <person name="Toyoda A."/>
            <person name="Oliveira C."/>
            <person name="Osipova E."/>
            <person name="Leigh N.D."/>
            <person name="Simon A."/>
            <person name="Yun M.H."/>
        </authorList>
    </citation>
    <scope>NUCLEOTIDE SEQUENCE</scope>
    <source>
        <strain evidence="1">20211129_DDA</strain>
        <tissue evidence="1">Liver</tissue>
    </source>
</reference>
<keyword evidence="2" id="KW-1185">Reference proteome</keyword>
<protein>
    <submittedName>
        <fullName evidence="1">Uncharacterized protein</fullName>
    </submittedName>
</protein>
<dbReference type="Proteomes" id="UP001066276">
    <property type="component" value="Chromosome 6"/>
</dbReference>
<dbReference type="AlphaFoldDB" id="A0AAV7QXC6"/>
<sequence length="98" mass="10862">MTSLGVHSISLANSMVDEVGPYIKEVSGPVSEEEGNALCPLSVQIKDNKAYGVLEAWSEENIIHNKESTEGKEEGRRTRVRARSLLSFSWIQEELSRG</sequence>